<organism evidence="1 2">
    <name type="scientific">Desertifilum tharense IPPAS B-1220</name>
    <dbReference type="NCBI Taxonomy" id="1781255"/>
    <lineage>
        <taxon>Bacteria</taxon>
        <taxon>Bacillati</taxon>
        <taxon>Cyanobacteriota</taxon>
        <taxon>Cyanophyceae</taxon>
        <taxon>Desertifilales</taxon>
        <taxon>Desertifilaceae</taxon>
        <taxon>Desertifilum</taxon>
    </lineage>
</organism>
<proteinExistence type="predicted"/>
<reference evidence="1 2" key="1">
    <citation type="journal article" date="2016" name="Genome Announc.">
        <title>Draft Genome Sequence of the Thermotolerant Cyanobacterium Desertifilum sp. IPPAS B-1220.</title>
        <authorList>
            <person name="Mironov K.S."/>
            <person name="Sinetova M.A."/>
            <person name="Bolatkhan K."/>
            <person name="Zayadan B.K."/>
            <person name="Ustinova V.V."/>
            <person name="Kupriyanova E.V."/>
            <person name="Skrypnik A.N."/>
            <person name="Gogoleva N.E."/>
            <person name="Gogolev Y.V."/>
            <person name="Los D.A."/>
        </authorList>
    </citation>
    <scope>NUCLEOTIDE SEQUENCE [LARGE SCALE GENOMIC DNA]</scope>
    <source>
        <strain evidence="1 2">IPPAS B-1220</strain>
    </source>
</reference>
<gene>
    <name evidence="1" type="ORF">BH720_026750</name>
</gene>
<evidence type="ECO:0000313" key="2">
    <source>
        <dbReference type="Proteomes" id="UP000095472"/>
    </source>
</evidence>
<dbReference type="EMBL" id="CP182909">
    <property type="protein sequence ID" value="XPM67427.1"/>
    <property type="molecule type" value="Genomic_DNA"/>
</dbReference>
<dbReference type="Proteomes" id="UP000095472">
    <property type="component" value="Chromosome"/>
</dbReference>
<sequence>MAAMTSTKIKANIERCFPIMALAQSHKIKAIAGVARSKPYPG</sequence>
<accession>A0ACD5H2X7</accession>
<evidence type="ECO:0000313" key="1">
    <source>
        <dbReference type="EMBL" id="XPM67427.1"/>
    </source>
</evidence>
<keyword evidence="2" id="KW-1185">Reference proteome</keyword>
<protein>
    <submittedName>
        <fullName evidence="1">Uncharacterized protein</fullName>
    </submittedName>
</protein>
<name>A0ACD5H2X7_9CYAN</name>